<feature type="non-terminal residue" evidence="1">
    <location>
        <position position="1"/>
    </location>
</feature>
<name>A0ACC1TNL4_9AGAR</name>
<accession>A0ACC1TNL4</accession>
<evidence type="ECO:0000313" key="2">
    <source>
        <dbReference type="Proteomes" id="UP001163835"/>
    </source>
</evidence>
<dbReference type="EMBL" id="MU795457">
    <property type="protein sequence ID" value="KAJ3806213.1"/>
    <property type="molecule type" value="Genomic_DNA"/>
</dbReference>
<protein>
    <submittedName>
        <fullName evidence="1">Uncharacterized protein</fullName>
    </submittedName>
</protein>
<feature type="non-terminal residue" evidence="1">
    <location>
        <position position="96"/>
    </location>
</feature>
<evidence type="ECO:0000313" key="1">
    <source>
        <dbReference type="EMBL" id="KAJ3806213.1"/>
    </source>
</evidence>
<dbReference type="Proteomes" id="UP001163835">
    <property type="component" value="Unassembled WGS sequence"/>
</dbReference>
<reference evidence="1" key="1">
    <citation type="submission" date="2022-09" db="EMBL/GenBank/DDBJ databases">
        <title>A Global Phylogenomic Analysis of the Shiitake Genus Lentinula.</title>
        <authorList>
            <consortium name="DOE Joint Genome Institute"/>
            <person name="Sierra-Patev S."/>
            <person name="Min B."/>
            <person name="Naranjo-Ortiz M."/>
            <person name="Looney B."/>
            <person name="Konkel Z."/>
            <person name="Slot J.C."/>
            <person name="Sakamoto Y."/>
            <person name="Steenwyk J.L."/>
            <person name="Rokas A."/>
            <person name="Carro J."/>
            <person name="Camarero S."/>
            <person name="Ferreira P."/>
            <person name="Molpeceres G."/>
            <person name="Ruiz-Duenas F.J."/>
            <person name="Serrano A."/>
            <person name="Henrissat B."/>
            <person name="Drula E."/>
            <person name="Hughes K.W."/>
            <person name="Mata J.L."/>
            <person name="Ishikawa N.K."/>
            <person name="Vargas-Isla R."/>
            <person name="Ushijima S."/>
            <person name="Smith C.A."/>
            <person name="Ahrendt S."/>
            <person name="Andreopoulos W."/>
            <person name="He G."/>
            <person name="Labutti K."/>
            <person name="Lipzen A."/>
            <person name="Ng V."/>
            <person name="Riley R."/>
            <person name="Sandor L."/>
            <person name="Barry K."/>
            <person name="Martinez A.T."/>
            <person name="Xiao Y."/>
            <person name="Gibbons J.G."/>
            <person name="Terashima K."/>
            <person name="Grigoriev I.V."/>
            <person name="Hibbett D.S."/>
        </authorList>
    </citation>
    <scope>NUCLEOTIDE SEQUENCE</scope>
    <source>
        <strain evidence="1">TMI1499</strain>
    </source>
</reference>
<gene>
    <name evidence="1" type="ORF">F5876DRAFT_14772</name>
</gene>
<sequence length="96" mass="10848">PAVSVDLKKCIYRWYTGEGLTIRDCAARAGCSVGLVAKVLKNMENHGMVINPFSKHTGRPRELDDGDVQYICQLLKAHPTIYLDEVRQKVESMREI</sequence>
<comment type="caution">
    <text evidence="1">The sequence shown here is derived from an EMBL/GenBank/DDBJ whole genome shotgun (WGS) entry which is preliminary data.</text>
</comment>
<proteinExistence type="predicted"/>
<organism evidence="1 2">
    <name type="scientific">Lentinula aff. lateritia</name>
    <dbReference type="NCBI Taxonomy" id="2804960"/>
    <lineage>
        <taxon>Eukaryota</taxon>
        <taxon>Fungi</taxon>
        <taxon>Dikarya</taxon>
        <taxon>Basidiomycota</taxon>
        <taxon>Agaricomycotina</taxon>
        <taxon>Agaricomycetes</taxon>
        <taxon>Agaricomycetidae</taxon>
        <taxon>Agaricales</taxon>
        <taxon>Marasmiineae</taxon>
        <taxon>Omphalotaceae</taxon>
        <taxon>Lentinula</taxon>
    </lineage>
</organism>
<keyword evidence="2" id="KW-1185">Reference proteome</keyword>